<evidence type="ECO:0000259" key="1">
    <source>
        <dbReference type="Pfam" id="PF03171"/>
    </source>
</evidence>
<protein>
    <recommendedName>
        <fullName evidence="1">Isopenicillin N synthase-like Fe(2+) 2OG dioxygenase domain-containing protein</fullName>
    </recommendedName>
</protein>
<sequence>MPDTAKLSSCCHLEKSVNLPCLSNFIQSILPLCNEYRLSKYKIDNMWPLLPLLSQKNTEQLLMGKEMSYNLPTQVHRSEPGLNSDKLINIFSVEYSENELLSTILQIRKAGNRYQLNLSGAFIVNTGNIIEIMSSANSKSMEHRAAVNEKSNTLQLQHSTILI</sequence>
<proteinExistence type="predicted"/>
<dbReference type="InterPro" id="IPR044861">
    <property type="entry name" value="IPNS-like_FE2OG_OXY"/>
</dbReference>
<dbReference type="Proteomes" id="UP000813462">
    <property type="component" value="Unassembled WGS sequence"/>
</dbReference>
<name>A0A978UHS9_ZIZJJ</name>
<comment type="caution">
    <text evidence="2">The sequence shown here is derived from an EMBL/GenBank/DDBJ whole genome shotgun (WGS) entry which is preliminary data.</text>
</comment>
<organism evidence="2 3">
    <name type="scientific">Ziziphus jujuba var. spinosa</name>
    <dbReference type="NCBI Taxonomy" id="714518"/>
    <lineage>
        <taxon>Eukaryota</taxon>
        <taxon>Viridiplantae</taxon>
        <taxon>Streptophyta</taxon>
        <taxon>Embryophyta</taxon>
        <taxon>Tracheophyta</taxon>
        <taxon>Spermatophyta</taxon>
        <taxon>Magnoliopsida</taxon>
        <taxon>eudicotyledons</taxon>
        <taxon>Gunneridae</taxon>
        <taxon>Pentapetalae</taxon>
        <taxon>rosids</taxon>
        <taxon>fabids</taxon>
        <taxon>Rosales</taxon>
        <taxon>Rhamnaceae</taxon>
        <taxon>Paliureae</taxon>
        <taxon>Ziziphus</taxon>
    </lineage>
</organism>
<dbReference type="AlphaFoldDB" id="A0A978UHS9"/>
<accession>A0A978UHS9</accession>
<evidence type="ECO:0000313" key="2">
    <source>
        <dbReference type="EMBL" id="KAH7514360.1"/>
    </source>
</evidence>
<feature type="domain" description="Isopenicillin N synthase-like Fe(2+) 2OG dioxygenase" evidence="1">
    <location>
        <begin position="79"/>
        <end position="151"/>
    </location>
</feature>
<dbReference type="EMBL" id="JAEACU010000011">
    <property type="protein sequence ID" value="KAH7514360.1"/>
    <property type="molecule type" value="Genomic_DNA"/>
</dbReference>
<evidence type="ECO:0000313" key="3">
    <source>
        <dbReference type="Proteomes" id="UP000813462"/>
    </source>
</evidence>
<dbReference type="Pfam" id="PF03171">
    <property type="entry name" value="2OG-FeII_Oxy"/>
    <property type="match status" value="1"/>
</dbReference>
<gene>
    <name evidence="2" type="ORF">FEM48_Zijuj11G0081100</name>
</gene>
<dbReference type="SUPFAM" id="SSF51197">
    <property type="entry name" value="Clavaminate synthase-like"/>
    <property type="match status" value="1"/>
</dbReference>
<reference evidence="2" key="1">
    <citation type="journal article" date="2021" name="Front. Plant Sci.">
        <title>Chromosome-Scale Genome Assembly for Chinese Sour Jujube and Insights Into Its Genome Evolution and Domestication Signature.</title>
        <authorList>
            <person name="Shen L.-Y."/>
            <person name="Luo H."/>
            <person name="Wang X.-L."/>
            <person name="Wang X.-M."/>
            <person name="Qiu X.-J."/>
            <person name="Liu H."/>
            <person name="Zhou S.-S."/>
            <person name="Jia K.-H."/>
            <person name="Nie S."/>
            <person name="Bao Y.-T."/>
            <person name="Zhang R.-G."/>
            <person name="Yun Q.-Z."/>
            <person name="Chai Y.-H."/>
            <person name="Lu J.-Y."/>
            <person name="Li Y."/>
            <person name="Zhao S.-W."/>
            <person name="Mao J.-F."/>
            <person name="Jia S.-G."/>
            <person name="Mao Y.-M."/>
        </authorList>
    </citation>
    <scope>NUCLEOTIDE SEQUENCE</scope>
    <source>
        <strain evidence="2">AT0</strain>
        <tissue evidence="2">Leaf</tissue>
    </source>
</reference>